<dbReference type="GO" id="GO:0016709">
    <property type="term" value="F:oxidoreductase activity, acting on paired donors, with incorporation or reduction of molecular oxygen, NAD(P)H as one donor, and incorporation of one atom of oxygen"/>
    <property type="evidence" value="ECO:0007669"/>
    <property type="project" value="UniProtKB-ARBA"/>
</dbReference>
<dbReference type="Gene3D" id="3.40.30.120">
    <property type="match status" value="1"/>
</dbReference>
<evidence type="ECO:0000313" key="5">
    <source>
        <dbReference type="Proteomes" id="UP000660611"/>
    </source>
</evidence>
<dbReference type="PRINTS" id="PR00420">
    <property type="entry name" value="RNGMNOXGNASE"/>
</dbReference>
<feature type="domain" description="FAD-binding" evidence="3">
    <location>
        <begin position="7"/>
        <end position="354"/>
    </location>
</feature>
<dbReference type="Pfam" id="PF01494">
    <property type="entry name" value="FAD_binding_3"/>
    <property type="match status" value="1"/>
</dbReference>
<reference evidence="4" key="1">
    <citation type="submission" date="2021-01" db="EMBL/GenBank/DDBJ databases">
        <title>Whole genome shotgun sequence of Dactylosporangium siamense NBRC 106093.</title>
        <authorList>
            <person name="Komaki H."/>
            <person name="Tamura T."/>
        </authorList>
    </citation>
    <scope>NUCLEOTIDE SEQUENCE</scope>
    <source>
        <strain evidence="4">NBRC 106093</strain>
    </source>
</reference>
<evidence type="ECO:0000256" key="2">
    <source>
        <dbReference type="ARBA" id="ARBA00022827"/>
    </source>
</evidence>
<dbReference type="Proteomes" id="UP000660611">
    <property type="component" value="Unassembled WGS sequence"/>
</dbReference>
<keyword evidence="2" id="KW-0274">FAD</keyword>
<dbReference type="SUPFAM" id="SSF51905">
    <property type="entry name" value="FAD/NAD(P)-binding domain"/>
    <property type="match status" value="1"/>
</dbReference>
<evidence type="ECO:0000259" key="3">
    <source>
        <dbReference type="Pfam" id="PF01494"/>
    </source>
</evidence>
<name>A0A919PEB4_9ACTN</name>
<dbReference type="Pfam" id="PF21274">
    <property type="entry name" value="Rng_hyd_C"/>
    <property type="match status" value="1"/>
</dbReference>
<dbReference type="AlphaFoldDB" id="A0A919PEB4"/>
<comment type="caution">
    <text evidence="4">The sequence shown here is derived from an EMBL/GenBank/DDBJ whole genome shotgun (WGS) entry which is preliminary data.</text>
</comment>
<keyword evidence="5" id="KW-1185">Reference proteome</keyword>
<keyword evidence="4" id="KW-0560">Oxidoreductase</keyword>
<sequence>MTTSTLRTPVLVVGAGTVGAILALELAHHGVASIVVERGTGLPRRPDVGFLDGRSMELLRRLGLATKIRRNGVDPDSATNVVWSQGLDQPPVLVAQYPSINQLRGRYATVNDGSAPVEQHQQISETHLARHLRDALHDEKLVDLREGWTFTDLRVDSEGTSATVMDVRTGTGSVIKADYIAGCDGAQSTVRRCIEVSMDELQPPAQYCSVSFRNRDLSLWSHGPGLSTVIVGGVALVSREERDTWVGHFRMTPDEPVTADPIALLHRRIGGCLGTSELLGVTQWDDALAVAETYRRGSVFLLGEAAHRFHPIGNTVATGIGDAVDLGWKLAATLNGWAGSLLLDSYELERRPRALMDRELLARQLETLRRFSRLVDAGAPREFLAGILQQETRLLDGLGFRFGGRYTSSSVIWHERSGPSNLHGPTITPSTWPGGRAPAVRLTDGSQLFDCFGKQFTLVDLTDDAAGRDLVTAARSRGIPMLHLPLTDASVRACWDRRLVLLRPDQCIAWRDDVAPERWHDVLDLVSGHKTT</sequence>
<dbReference type="InterPro" id="IPR002938">
    <property type="entry name" value="FAD-bd"/>
</dbReference>
<dbReference type="Gene3D" id="3.30.9.10">
    <property type="entry name" value="D-Amino Acid Oxidase, subunit A, domain 2"/>
    <property type="match status" value="1"/>
</dbReference>
<keyword evidence="4" id="KW-0503">Monooxygenase</keyword>
<gene>
    <name evidence="4" type="ORF">Dsi01nite_006630</name>
</gene>
<evidence type="ECO:0000256" key="1">
    <source>
        <dbReference type="ARBA" id="ARBA00022630"/>
    </source>
</evidence>
<dbReference type="EMBL" id="BONQ01000015">
    <property type="protein sequence ID" value="GIG42622.1"/>
    <property type="molecule type" value="Genomic_DNA"/>
</dbReference>
<dbReference type="RefSeq" id="WP_203844508.1">
    <property type="nucleotide sequence ID" value="NZ_BAAAVW010000002.1"/>
</dbReference>
<dbReference type="PANTHER" id="PTHR43004">
    <property type="entry name" value="TRK SYSTEM POTASSIUM UPTAKE PROTEIN"/>
    <property type="match status" value="1"/>
</dbReference>
<protein>
    <submittedName>
        <fullName evidence="4">Monooxygenase</fullName>
    </submittedName>
</protein>
<proteinExistence type="predicted"/>
<dbReference type="InterPro" id="IPR036188">
    <property type="entry name" value="FAD/NAD-bd_sf"/>
</dbReference>
<dbReference type="Gene3D" id="3.50.50.60">
    <property type="entry name" value="FAD/NAD(P)-binding domain"/>
    <property type="match status" value="1"/>
</dbReference>
<dbReference type="PANTHER" id="PTHR43004:SF21">
    <property type="entry name" value="FAD-BINDING DOMAIN-CONTAINING PROTEIN-RELATED"/>
    <property type="match status" value="1"/>
</dbReference>
<evidence type="ECO:0000313" key="4">
    <source>
        <dbReference type="EMBL" id="GIG42622.1"/>
    </source>
</evidence>
<organism evidence="4 5">
    <name type="scientific">Dactylosporangium siamense</name>
    <dbReference type="NCBI Taxonomy" id="685454"/>
    <lineage>
        <taxon>Bacteria</taxon>
        <taxon>Bacillati</taxon>
        <taxon>Actinomycetota</taxon>
        <taxon>Actinomycetes</taxon>
        <taxon>Micromonosporales</taxon>
        <taxon>Micromonosporaceae</taxon>
        <taxon>Dactylosporangium</taxon>
    </lineage>
</organism>
<accession>A0A919PEB4</accession>
<dbReference type="GO" id="GO:0071949">
    <property type="term" value="F:FAD binding"/>
    <property type="evidence" value="ECO:0007669"/>
    <property type="project" value="InterPro"/>
</dbReference>
<keyword evidence="1" id="KW-0285">Flavoprotein</keyword>
<dbReference type="InterPro" id="IPR050641">
    <property type="entry name" value="RIFMO-like"/>
</dbReference>